<keyword evidence="2" id="KW-1133">Transmembrane helix</keyword>
<sequence>MTKPVESKKEDSLEKSVQEQQEVPTSTANQTSGLEKTSAISNGGKIIKPSTVPVRVSSVKNELEHPAVEEEPPKKDEVEKNGVPLEDPKDLTDVKGKLDDINPEDDENDNDDYDQHDETVDKINKNDNGGVESDPDVVFKSNNNPSLKIESITFPPQKVPDMYQNGIPDSYTDDEDHFFPIFLTGIILVVLLYILYHNKSKFTKVILG</sequence>
<reference evidence="3" key="2">
    <citation type="submission" date="2013-05" db="EMBL/GenBank/DDBJ databases">
        <authorList>
            <person name="Carter J.-M."/>
            <person name="Baker S.C."/>
            <person name="Pink R."/>
            <person name="Carter D.R.F."/>
            <person name="Collins A."/>
            <person name="Tomlin J."/>
            <person name="Gibbs M."/>
            <person name="Breuker C.J."/>
        </authorList>
    </citation>
    <scope>NUCLEOTIDE SEQUENCE</scope>
    <source>
        <tissue evidence="3">Ovary</tissue>
    </source>
</reference>
<feature type="compositionally biased region" description="Acidic residues" evidence="1">
    <location>
        <begin position="101"/>
        <end position="115"/>
    </location>
</feature>
<feature type="non-terminal residue" evidence="3">
    <location>
        <position position="208"/>
    </location>
</feature>
<reference evidence="3" key="1">
    <citation type="journal article" date="2013" name="BMC Genomics">
        <title>Unscrambling butterfly oogenesis.</title>
        <authorList>
            <person name="Carter J.M."/>
            <person name="Baker S.C."/>
            <person name="Pink R."/>
            <person name="Carter D.R."/>
            <person name="Collins A."/>
            <person name="Tomlin J."/>
            <person name="Gibbs M."/>
            <person name="Breuker C.J."/>
        </authorList>
    </citation>
    <scope>NUCLEOTIDE SEQUENCE</scope>
    <source>
        <tissue evidence="3">Ovary</tissue>
    </source>
</reference>
<evidence type="ECO:0000313" key="3">
    <source>
        <dbReference type="EMBL" id="JAA86819.1"/>
    </source>
</evidence>
<name>S4P8Z0_9NEOP</name>
<proteinExistence type="predicted"/>
<organism evidence="3">
    <name type="scientific">Pararge aegeria</name>
    <name type="common">speckled wood butterfly</name>
    <dbReference type="NCBI Taxonomy" id="116150"/>
    <lineage>
        <taxon>Eukaryota</taxon>
        <taxon>Metazoa</taxon>
        <taxon>Ecdysozoa</taxon>
        <taxon>Arthropoda</taxon>
        <taxon>Hexapoda</taxon>
        <taxon>Insecta</taxon>
        <taxon>Pterygota</taxon>
        <taxon>Neoptera</taxon>
        <taxon>Endopterygota</taxon>
        <taxon>Lepidoptera</taxon>
        <taxon>Glossata</taxon>
        <taxon>Ditrysia</taxon>
        <taxon>Papilionoidea</taxon>
        <taxon>Nymphalidae</taxon>
        <taxon>Satyrinae</taxon>
        <taxon>Satyrini</taxon>
        <taxon>Parargina</taxon>
        <taxon>Pararge</taxon>
    </lineage>
</organism>
<dbReference type="EMBL" id="GAIX01005741">
    <property type="protein sequence ID" value="JAA86819.1"/>
    <property type="molecule type" value="Transcribed_RNA"/>
</dbReference>
<evidence type="ECO:0000256" key="2">
    <source>
        <dbReference type="SAM" id="Phobius"/>
    </source>
</evidence>
<keyword evidence="2" id="KW-0472">Membrane</keyword>
<accession>S4P8Z0</accession>
<feature type="compositionally biased region" description="Basic and acidic residues" evidence="1">
    <location>
        <begin position="116"/>
        <end position="125"/>
    </location>
</feature>
<feature type="transmembrane region" description="Helical" evidence="2">
    <location>
        <begin position="178"/>
        <end position="196"/>
    </location>
</feature>
<evidence type="ECO:0000256" key="1">
    <source>
        <dbReference type="SAM" id="MobiDB-lite"/>
    </source>
</evidence>
<feature type="compositionally biased region" description="Basic and acidic residues" evidence="1">
    <location>
        <begin position="1"/>
        <end position="17"/>
    </location>
</feature>
<protein>
    <submittedName>
        <fullName evidence="3">Uncharacterized protein</fullName>
    </submittedName>
</protein>
<keyword evidence="2" id="KW-0812">Transmembrane</keyword>
<feature type="compositionally biased region" description="Basic and acidic residues" evidence="1">
    <location>
        <begin position="61"/>
        <end position="100"/>
    </location>
</feature>
<dbReference type="AlphaFoldDB" id="S4P8Z0"/>
<feature type="compositionally biased region" description="Polar residues" evidence="1">
    <location>
        <begin position="18"/>
        <end position="41"/>
    </location>
</feature>
<feature type="region of interest" description="Disordered" evidence="1">
    <location>
        <begin position="1"/>
        <end position="136"/>
    </location>
</feature>